<dbReference type="PANTHER" id="PTHR38033:SF1">
    <property type="entry name" value="DOTU FAMILY TYPE IV_VI SECRETION SYSTEM PROTEIN"/>
    <property type="match status" value="1"/>
</dbReference>
<evidence type="ECO:0000313" key="3">
    <source>
        <dbReference type="EMBL" id="KTD23265.1"/>
    </source>
</evidence>
<comment type="caution">
    <text evidence="3">The sequence shown here is derived from an EMBL/GenBank/DDBJ whole genome shotgun (WGS) entry which is preliminary data.</text>
</comment>
<reference evidence="3 4" key="1">
    <citation type="submission" date="2015-11" db="EMBL/GenBank/DDBJ databases">
        <title>Genomic analysis of 38 Legionella species identifies large and diverse effector repertoires.</title>
        <authorList>
            <person name="Burstein D."/>
            <person name="Amaro F."/>
            <person name="Zusman T."/>
            <person name="Lifshitz Z."/>
            <person name="Cohen O."/>
            <person name="Gilbert J.A."/>
            <person name="Pupko T."/>
            <person name="Shuman H.A."/>
            <person name="Segal G."/>
        </authorList>
    </citation>
    <scope>NUCLEOTIDE SEQUENCE [LARGE SCALE GENOMIC DNA]</scope>
    <source>
        <strain evidence="3 4">ATCC 49505</strain>
    </source>
</reference>
<dbReference type="RefSeq" id="WP_162261936.1">
    <property type="nucleotide sequence ID" value="NZ_CAAAHZ010000005.1"/>
</dbReference>
<keyword evidence="1" id="KW-1133">Transmembrane helix</keyword>
<organism evidence="3 4">
    <name type="scientific">Legionella londiniensis</name>
    <dbReference type="NCBI Taxonomy" id="45068"/>
    <lineage>
        <taxon>Bacteria</taxon>
        <taxon>Pseudomonadati</taxon>
        <taxon>Pseudomonadota</taxon>
        <taxon>Gammaproteobacteria</taxon>
        <taxon>Legionellales</taxon>
        <taxon>Legionellaceae</taxon>
        <taxon>Legionella</taxon>
    </lineage>
</organism>
<dbReference type="PATRIC" id="fig|45068.5.peg.158"/>
<evidence type="ECO:0000256" key="1">
    <source>
        <dbReference type="SAM" id="Phobius"/>
    </source>
</evidence>
<dbReference type="NCBIfam" id="TIGR03349">
    <property type="entry name" value="IV_VI_DotU"/>
    <property type="match status" value="1"/>
</dbReference>
<dbReference type="PANTHER" id="PTHR38033">
    <property type="entry name" value="MEMBRANE PROTEIN-RELATED"/>
    <property type="match status" value="1"/>
</dbReference>
<dbReference type="EMBL" id="LNYK01000001">
    <property type="protein sequence ID" value="KTD23265.1"/>
    <property type="molecule type" value="Genomic_DNA"/>
</dbReference>
<feature type="transmembrane region" description="Helical" evidence="1">
    <location>
        <begin position="187"/>
        <end position="208"/>
    </location>
</feature>
<dbReference type="InterPro" id="IPR017732">
    <property type="entry name" value="T4/T6SS_DotU"/>
</dbReference>
<dbReference type="Pfam" id="PF09850">
    <property type="entry name" value="DotU"/>
    <property type="match status" value="1"/>
</dbReference>
<dbReference type="STRING" id="45068.Llon_0150"/>
<evidence type="ECO:0000313" key="4">
    <source>
        <dbReference type="Proteomes" id="UP000054997"/>
    </source>
</evidence>
<dbReference type="Gene3D" id="1.25.40.590">
    <property type="entry name" value="Type IV / VI secretion system, DotU"/>
    <property type="match status" value="1"/>
</dbReference>
<name>A0A0W0VT41_9GAMM</name>
<keyword evidence="1" id="KW-0812">Transmembrane</keyword>
<dbReference type="NCBIfam" id="NF038228">
    <property type="entry name" value="IcmH_DotU_IVB"/>
    <property type="match status" value="1"/>
</dbReference>
<proteinExistence type="predicted"/>
<dbReference type="Proteomes" id="UP000054997">
    <property type="component" value="Unassembled WGS sequence"/>
</dbReference>
<gene>
    <name evidence="3" type="ORF">Llon_0150</name>
</gene>
<protein>
    <submittedName>
        <fullName evidence="3">IcmH (DotU)</fullName>
    </submittedName>
</protein>
<accession>A0A0W0VT41</accession>
<sequence length="237" mass="27246">MLQANTILPTLANFFTAMAELSPKICAIQEGGSIQPFRNRIKEALTSFELEATEQMVDPEFIYKAKYALVALVDECMIHVQGVNSWLGYPLQLELFGEVSAGARFFKFLADMRLQAEKWIDILEIYYICLELGYEGQYRLNDKFILLQLKKELFAQVQHIRQFNDPGLYVAEPKASAFMPPKNRFSVLKMAIGSVLLMFGFFASYQFAIGYQVKQDRKFIDHIYQQKIKAQGLHVDV</sequence>
<keyword evidence="1" id="KW-0472">Membrane</keyword>
<feature type="domain" description="Type IV / VI secretion system DotU" evidence="2">
    <location>
        <begin position="13"/>
        <end position="207"/>
    </location>
</feature>
<evidence type="ECO:0000259" key="2">
    <source>
        <dbReference type="Pfam" id="PF09850"/>
    </source>
</evidence>
<dbReference type="AlphaFoldDB" id="A0A0W0VT41"/>
<dbReference type="InterPro" id="IPR038522">
    <property type="entry name" value="T4/T6SS_DotU_sf"/>
</dbReference>
<keyword evidence="4" id="KW-1185">Reference proteome</keyword>